<sequence length="280" mass="31898">MTQTSTVPTKLNFSLPPSEGGCVKLSNNNSSTFKIKWDNRPVEIQDARSREHEFSLDKQGFEFHNAPIPSLDFEDEEAVRSSYYKDVERLALKLTGGDRAHAVGHVKRTTYTGDVTADKAIAPAPATMVHVDYSYDGAWERFDKQENRGGVEIPDWDTLKKAHWAALSIWRPLRTITRDALACGDKSTVPDDQLREIRITHQNGAEHGMFHLAYEPKQTFWYKSRMEPDDVIAIKLFDSKLDGRARGTPHTGFQTEQDEGPPRYSIETRVLVFWENESLE</sequence>
<organism evidence="3 4">
    <name type="scientific">Elasticomyces elasticus</name>
    <dbReference type="NCBI Taxonomy" id="574655"/>
    <lineage>
        <taxon>Eukaryota</taxon>
        <taxon>Fungi</taxon>
        <taxon>Dikarya</taxon>
        <taxon>Ascomycota</taxon>
        <taxon>Pezizomycotina</taxon>
        <taxon>Dothideomycetes</taxon>
        <taxon>Dothideomycetidae</taxon>
        <taxon>Mycosphaerellales</taxon>
        <taxon>Teratosphaeriaceae</taxon>
        <taxon>Elasticomyces</taxon>
    </lineage>
</organism>
<dbReference type="AlphaFoldDB" id="A0AAN7W2X9"/>
<dbReference type="PANTHER" id="PTHR34598:SF3">
    <property type="entry name" value="OXIDOREDUCTASE AN1597"/>
    <property type="match status" value="1"/>
</dbReference>
<dbReference type="InterPro" id="IPR044053">
    <property type="entry name" value="AsaB-like"/>
</dbReference>
<dbReference type="NCBIfam" id="NF041278">
    <property type="entry name" value="CmcJ_NvfI_EfuI"/>
    <property type="match status" value="1"/>
</dbReference>
<dbReference type="EMBL" id="JAVRQU010000016">
    <property type="protein sequence ID" value="KAK5694308.1"/>
    <property type="molecule type" value="Genomic_DNA"/>
</dbReference>
<accession>A0AAN7W2X9</accession>
<evidence type="ECO:0000256" key="1">
    <source>
        <dbReference type="ARBA" id="ARBA00023002"/>
    </source>
</evidence>
<protein>
    <submittedName>
        <fullName evidence="3">Uncharacterized protein</fullName>
    </submittedName>
</protein>
<reference evidence="3" key="1">
    <citation type="submission" date="2023-08" db="EMBL/GenBank/DDBJ databases">
        <title>Black Yeasts Isolated from many extreme environments.</title>
        <authorList>
            <person name="Coleine C."/>
            <person name="Stajich J.E."/>
            <person name="Selbmann L."/>
        </authorList>
    </citation>
    <scope>NUCLEOTIDE SEQUENCE</scope>
    <source>
        <strain evidence="3">CCFEE 5810</strain>
    </source>
</reference>
<gene>
    <name evidence="3" type="ORF">LTR97_009930</name>
</gene>
<comment type="similarity">
    <text evidence="2">Belongs to the asaB hydroxylase/desaturase family.</text>
</comment>
<dbReference type="GO" id="GO:0016491">
    <property type="term" value="F:oxidoreductase activity"/>
    <property type="evidence" value="ECO:0007669"/>
    <property type="project" value="UniProtKB-KW"/>
</dbReference>
<keyword evidence="1" id="KW-0560">Oxidoreductase</keyword>
<dbReference type="PANTHER" id="PTHR34598">
    <property type="entry name" value="BLL6449 PROTEIN"/>
    <property type="match status" value="1"/>
</dbReference>
<dbReference type="Proteomes" id="UP001310594">
    <property type="component" value="Unassembled WGS sequence"/>
</dbReference>
<evidence type="ECO:0000313" key="4">
    <source>
        <dbReference type="Proteomes" id="UP001310594"/>
    </source>
</evidence>
<evidence type="ECO:0000313" key="3">
    <source>
        <dbReference type="EMBL" id="KAK5694308.1"/>
    </source>
</evidence>
<evidence type="ECO:0000256" key="2">
    <source>
        <dbReference type="ARBA" id="ARBA00023604"/>
    </source>
</evidence>
<comment type="caution">
    <text evidence="3">The sequence shown here is derived from an EMBL/GenBank/DDBJ whole genome shotgun (WGS) entry which is preliminary data.</text>
</comment>
<proteinExistence type="inferred from homology"/>
<name>A0AAN7W2X9_9PEZI</name>